<name>A0A6H1ZS04_9ZZZZ</name>
<accession>A0A6H1ZS04</accession>
<sequence>MKKKIWCCDCKYFKVKQYGDNLGICQQKNEMVGGRRYHDNCSNSIKREYEGYQRGDNHNNERCLK</sequence>
<gene>
    <name evidence="1" type="ORF">TM448A01637_0002</name>
</gene>
<dbReference type="EMBL" id="MT144180">
    <property type="protein sequence ID" value="QJA50191.1"/>
    <property type="molecule type" value="Genomic_DNA"/>
</dbReference>
<proteinExistence type="predicted"/>
<protein>
    <submittedName>
        <fullName evidence="1">Uncharacterized protein</fullName>
    </submittedName>
</protein>
<reference evidence="1" key="1">
    <citation type="submission" date="2020-03" db="EMBL/GenBank/DDBJ databases">
        <title>The deep terrestrial virosphere.</title>
        <authorList>
            <person name="Holmfeldt K."/>
            <person name="Nilsson E."/>
            <person name="Simone D."/>
            <person name="Lopez-Fernandez M."/>
            <person name="Wu X."/>
            <person name="de Brujin I."/>
            <person name="Lundin D."/>
            <person name="Andersson A."/>
            <person name="Bertilsson S."/>
            <person name="Dopson M."/>
        </authorList>
    </citation>
    <scope>NUCLEOTIDE SEQUENCE</scope>
    <source>
        <strain evidence="1">TM448A01637</strain>
    </source>
</reference>
<organism evidence="1">
    <name type="scientific">viral metagenome</name>
    <dbReference type="NCBI Taxonomy" id="1070528"/>
    <lineage>
        <taxon>unclassified sequences</taxon>
        <taxon>metagenomes</taxon>
        <taxon>organismal metagenomes</taxon>
    </lineage>
</organism>
<evidence type="ECO:0000313" key="1">
    <source>
        <dbReference type="EMBL" id="QJA50191.1"/>
    </source>
</evidence>
<dbReference type="AlphaFoldDB" id="A0A6H1ZS04"/>